<evidence type="ECO:0000256" key="2">
    <source>
        <dbReference type="ARBA" id="ARBA00022692"/>
    </source>
</evidence>
<dbReference type="GO" id="GO:0016020">
    <property type="term" value="C:membrane"/>
    <property type="evidence" value="ECO:0007669"/>
    <property type="project" value="UniProtKB-SubCell"/>
</dbReference>
<feature type="chain" id="PRO_5034856546" description="Extracellular membrane protein CFEM domain-containing protein" evidence="7">
    <location>
        <begin position="23"/>
        <end position="553"/>
    </location>
</feature>
<evidence type="ECO:0000256" key="6">
    <source>
        <dbReference type="SAM" id="Phobius"/>
    </source>
</evidence>
<comment type="subcellular location">
    <subcellularLocation>
        <location evidence="1">Membrane</location>
        <topology evidence="1">Single-pass membrane protein</topology>
    </subcellularLocation>
</comment>
<keyword evidence="2 6" id="KW-0812">Transmembrane</keyword>
<evidence type="ECO:0000256" key="5">
    <source>
        <dbReference type="SAM" id="MobiDB-lite"/>
    </source>
</evidence>
<dbReference type="GO" id="GO:0071944">
    <property type="term" value="C:cell periphery"/>
    <property type="evidence" value="ECO:0007669"/>
    <property type="project" value="UniProtKB-ARBA"/>
</dbReference>
<dbReference type="PANTHER" id="PTHR15549:SF26">
    <property type="entry name" value="AXIAL BUDDING PATTERN PROTEIN 2-RELATED"/>
    <property type="match status" value="1"/>
</dbReference>
<dbReference type="AlphaFoldDB" id="A0A8H3AJ59"/>
<evidence type="ECO:0008006" key="10">
    <source>
        <dbReference type="Google" id="ProtNLM"/>
    </source>
</evidence>
<feature type="region of interest" description="Disordered" evidence="5">
    <location>
        <begin position="511"/>
        <end position="531"/>
    </location>
</feature>
<evidence type="ECO:0000313" key="9">
    <source>
        <dbReference type="Proteomes" id="UP000663841"/>
    </source>
</evidence>
<name>A0A8H3AJ59_9AGAM</name>
<feature type="region of interest" description="Disordered" evidence="5">
    <location>
        <begin position="145"/>
        <end position="184"/>
    </location>
</feature>
<evidence type="ECO:0000256" key="1">
    <source>
        <dbReference type="ARBA" id="ARBA00004167"/>
    </source>
</evidence>
<proteinExistence type="predicted"/>
<dbReference type="PANTHER" id="PTHR15549">
    <property type="entry name" value="PAIRED IMMUNOGLOBULIN-LIKE TYPE 2 RECEPTOR"/>
    <property type="match status" value="1"/>
</dbReference>
<protein>
    <recommendedName>
        <fullName evidence="10">Extracellular membrane protein CFEM domain-containing protein</fullName>
    </recommendedName>
</protein>
<feature type="transmembrane region" description="Helical" evidence="6">
    <location>
        <begin position="206"/>
        <end position="226"/>
    </location>
</feature>
<comment type="caution">
    <text evidence="8">The sequence shown here is derived from an EMBL/GenBank/DDBJ whole genome shotgun (WGS) entry which is preliminary data.</text>
</comment>
<feature type="compositionally biased region" description="Basic and acidic residues" evidence="5">
    <location>
        <begin position="359"/>
        <end position="368"/>
    </location>
</feature>
<keyword evidence="7" id="KW-0732">Signal</keyword>
<feature type="compositionally biased region" description="Low complexity" evidence="5">
    <location>
        <begin position="369"/>
        <end position="384"/>
    </location>
</feature>
<evidence type="ECO:0000256" key="4">
    <source>
        <dbReference type="ARBA" id="ARBA00023136"/>
    </source>
</evidence>
<evidence type="ECO:0000256" key="7">
    <source>
        <dbReference type="SAM" id="SignalP"/>
    </source>
</evidence>
<keyword evidence="3 6" id="KW-1133">Transmembrane helix</keyword>
<reference evidence="8" key="1">
    <citation type="submission" date="2021-01" db="EMBL/GenBank/DDBJ databases">
        <authorList>
            <person name="Kaushik A."/>
        </authorList>
    </citation>
    <scope>NUCLEOTIDE SEQUENCE</scope>
    <source>
        <strain evidence="8">AG3-T5</strain>
    </source>
</reference>
<evidence type="ECO:0000313" key="8">
    <source>
        <dbReference type="EMBL" id="CAE6421162.1"/>
    </source>
</evidence>
<sequence length="553" mass="59185">MMPALSFSFIFAFLGLVPFITALPSGKYARQVLADTPKPPACLVACATNVTQPLVDSCVQVLSHCFSRNCMVADYDAGTPFIYPYCTGHGMTHTENGVAIVDLPAVPSGVVPTTTPVPLSVVPVTPIPSTVIVTEFVTLSTPPAAIATPTPTSTSTSTPTEMSTSTPSTLSIASSTPTFASTTGSASTSSVIIESMGSSTTLRSPAAISVYAIVSVIIILLILVFIRRWHRTRQRDYIIPTHRRTRGKSFLIDEASLKHRSFHSNVELTKKPPPVYTLGLKEETPLPPLPIPTKDSKDSADPFAGVALSYIPQLATMHTPTTRNYIALPGRSPSPGTSPEPEKSFVTQTFAAGRERAITNIRHSREGSRSPTSPSSSISSPTSPNGDMYASATQSPLPAYAYMAPHQPTAPSPLRTQLKTKPVLSRVSTIHEEPRTPYGGQSVFSMSTTTTSVLNSKVETAQRVRPTFASHIRGPRSTEKMRQFTFPNTRQSLNETELQITISEALIDDGVPVSRSQTPNGSLYKGAGGSVSSISKVQGKLQALVGGMRRERD</sequence>
<keyword evidence="4 6" id="KW-0472">Membrane</keyword>
<dbReference type="EMBL" id="CAJMWW010000075">
    <property type="protein sequence ID" value="CAE6421162.1"/>
    <property type="molecule type" value="Genomic_DNA"/>
</dbReference>
<feature type="region of interest" description="Disordered" evidence="5">
    <location>
        <begin position="359"/>
        <end position="392"/>
    </location>
</feature>
<dbReference type="Proteomes" id="UP000663841">
    <property type="component" value="Unassembled WGS sequence"/>
</dbReference>
<organism evidence="8 9">
    <name type="scientific">Rhizoctonia solani</name>
    <dbReference type="NCBI Taxonomy" id="456999"/>
    <lineage>
        <taxon>Eukaryota</taxon>
        <taxon>Fungi</taxon>
        <taxon>Dikarya</taxon>
        <taxon>Basidiomycota</taxon>
        <taxon>Agaricomycotina</taxon>
        <taxon>Agaricomycetes</taxon>
        <taxon>Cantharellales</taxon>
        <taxon>Ceratobasidiaceae</taxon>
        <taxon>Rhizoctonia</taxon>
    </lineage>
</organism>
<dbReference type="InterPro" id="IPR051694">
    <property type="entry name" value="Immunoregulatory_rcpt-like"/>
</dbReference>
<accession>A0A8H3AJ59</accession>
<feature type="signal peptide" evidence="7">
    <location>
        <begin position="1"/>
        <end position="22"/>
    </location>
</feature>
<evidence type="ECO:0000256" key="3">
    <source>
        <dbReference type="ARBA" id="ARBA00022989"/>
    </source>
</evidence>
<gene>
    <name evidence="8" type="ORF">RDB_LOCUS45109</name>
</gene>
<feature type="region of interest" description="Disordered" evidence="5">
    <location>
        <begin position="324"/>
        <end position="344"/>
    </location>
</feature>